<proteinExistence type="inferred from homology"/>
<name>A0ABR8K2D0_9NOSO</name>
<dbReference type="PANTHER" id="PTHR33797:SF2">
    <property type="entry name" value="ORGANIC HYDROPEROXIDE RESISTANCE PROTEIN-LIKE"/>
    <property type="match status" value="1"/>
</dbReference>
<keyword evidence="3" id="KW-1185">Reference proteome</keyword>
<dbReference type="Gene3D" id="3.30.300.20">
    <property type="match status" value="1"/>
</dbReference>
<evidence type="ECO:0000313" key="2">
    <source>
        <dbReference type="EMBL" id="MBD2733580.1"/>
    </source>
</evidence>
<reference evidence="2 3" key="1">
    <citation type="journal article" date="2020" name="ISME J.">
        <title>Comparative genomics reveals insights into cyanobacterial evolution and habitat adaptation.</title>
        <authorList>
            <person name="Chen M.Y."/>
            <person name="Teng W.K."/>
            <person name="Zhao L."/>
            <person name="Hu C.X."/>
            <person name="Zhou Y.K."/>
            <person name="Han B.P."/>
            <person name="Song L.R."/>
            <person name="Shu W.S."/>
        </authorList>
    </citation>
    <scope>NUCLEOTIDE SEQUENCE [LARGE SCALE GENOMIC DNA]</scope>
    <source>
        <strain evidence="2 3">FACHB-159</strain>
    </source>
</reference>
<comment type="similarity">
    <text evidence="1">Belongs to the OsmC/Ohr family.</text>
</comment>
<dbReference type="Proteomes" id="UP000637383">
    <property type="component" value="Unassembled WGS sequence"/>
</dbReference>
<dbReference type="Pfam" id="PF02566">
    <property type="entry name" value="OsmC"/>
    <property type="match status" value="1"/>
</dbReference>
<comment type="caution">
    <text evidence="2">The sequence shown here is derived from an EMBL/GenBank/DDBJ whole genome shotgun (WGS) entry which is preliminary data.</text>
</comment>
<gene>
    <name evidence="2" type="ORF">H6H03_06585</name>
</gene>
<evidence type="ECO:0000256" key="1">
    <source>
        <dbReference type="ARBA" id="ARBA00007378"/>
    </source>
</evidence>
<dbReference type="SUPFAM" id="SSF82784">
    <property type="entry name" value="OsmC-like"/>
    <property type="match status" value="1"/>
</dbReference>
<dbReference type="InterPro" id="IPR019953">
    <property type="entry name" value="OHR"/>
</dbReference>
<dbReference type="PANTHER" id="PTHR33797">
    <property type="entry name" value="ORGANIC HYDROPEROXIDE RESISTANCE PROTEIN-LIKE"/>
    <property type="match status" value="1"/>
</dbReference>
<organism evidence="2 3">
    <name type="scientific">Nostoc paludosum FACHB-159</name>
    <dbReference type="NCBI Taxonomy" id="2692908"/>
    <lineage>
        <taxon>Bacteria</taxon>
        <taxon>Bacillati</taxon>
        <taxon>Cyanobacteriota</taxon>
        <taxon>Cyanophyceae</taxon>
        <taxon>Nostocales</taxon>
        <taxon>Nostocaceae</taxon>
        <taxon>Nostoc</taxon>
    </lineage>
</organism>
<dbReference type="InterPro" id="IPR036102">
    <property type="entry name" value="OsmC/Ohrsf"/>
</dbReference>
<protein>
    <submittedName>
        <fullName evidence="2">OsmC family protein</fullName>
    </submittedName>
</protein>
<accession>A0ABR8K2D0</accession>
<dbReference type="InterPro" id="IPR003718">
    <property type="entry name" value="OsmC/Ohr_fam"/>
</dbReference>
<evidence type="ECO:0000313" key="3">
    <source>
        <dbReference type="Proteomes" id="UP000637383"/>
    </source>
</evidence>
<sequence length="80" mass="8543">MFCVKILKKAGIDASTATVTCAVTIGRDPNDGGYMLAAKLTIALPNQDREKSEQVVAQAHKLCPYSKAIHGNVDVEVVLD</sequence>
<dbReference type="InterPro" id="IPR015946">
    <property type="entry name" value="KH_dom-like_a/b"/>
</dbReference>
<dbReference type="EMBL" id="JACJTU010000004">
    <property type="protein sequence ID" value="MBD2733580.1"/>
    <property type="molecule type" value="Genomic_DNA"/>
</dbReference>